<proteinExistence type="inferred from homology"/>
<dbReference type="InterPro" id="IPR015421">
    <property type="entry name" value="PyrdxlP-dep_Trfase_major"/>
</dbReference>
<dbReference type="AlphaFoldDB" id="A0ABD5Z784"/>
<evidence type="ECO:0000313" key="7">
    <source>
        <dbReference type="Proteomes" id="UP001596447"/>
    </source>
</evidence>
<dbReference type="InterPro" id="IPR006235">
    <property type="entry name" value="OAc-hSer/O-AcSer_sulfhydrylase"/>
</dbReference>
<organism evidence="6 7">
    <name type="scientific">Halospeciosus flavus</name>
    <dbReference type="NCBI Taxonomy" id="3032283"/>
    <lineage>
        <taxon>Archaea</taxon>
        <taxon>Methanobacteriati</taxon>
        <taxon>Methanobacteriota</taxon>
        <taxon>Stenosarchaea group</taxon>
        <taxon>Halobacteria</taxon>
        <taxon>Halobacteriales</taxon>
        <taxon>Halobacteriaceae</taxon>
        <taxon>Halospeciosus</taxon>
    </lineage>
</organism>
<comment type="cofactor">
    <cofactor evidence="1">
        <name>pyridoxal 5'-phosphate</name>
        <dbReference type="ChEBI" id="CHEBI:597326"/>
    </cofactor>
</comment>
<dbReference type="Pfam" id="PF01053">
    <property type="entry name" value="Cys_Met_Meta_PP"/>
    <property type="match status" value="1"/>
</dbReference>
<dbReference type="InterPro" id="IPR000277">
    <property type="entry name" value="Cys/Met-Metab_PyrdxlP-dep_enz"/>
</dbReference>
<dbReference type="SUPFAM" id="SSF53383">
    <property type="entry name" value="PLP-dependent transferases"/>
    <property type="match status" value="1"/>
</dbReference>
<evidence type="ECO:0000256" key="2">
    <source>
        <dbReference type="ARBA" id="ARBA00009077"/>
    </source>
</evidence>
<dbReference type="Proteomes" id="UP001596447">
    <property type="component" value="Unassembled WGS sequence"/>
</dbReference>
<comment type="similarity">
    <text evidence="2">Belongs to the trans-sulfuration enzymes family.</text>
</comment>
<dbReference type="FunFam" id="3.40.640.10:FF:000035">
    <property type="entry name" value="O-succinylhomoserine sulfhydrylase"/>
    <property type="match status" value="1"/>
</dbReference>
<dbReference type="EMBL" id="JBHTAR010000011">
    <property type="protein sequence ID" value="MFC7201060.1"/>
    <property type="molecule type" value="Genomic_DNA"/>
</dbReference>
<evidence type="ECO:0000256" key="1">
    <source>
        <dbReference type="ARBA" id="ARBA00001933"/>
    </source>
</evidence>
<feature type="region of interest" description="Disordered" evidence="5">
    <location>
        <begin position="1"/>
        <end position="29"/>
    </location>
</feature>
<feature type="compositionally biased region" description="Basic and acidic residues" evidence="5">
    <location>
        <begin position="1"/>
        <end position="13"/>
    </location>
</feature>
<evidence type="ECO:0000256" key="4">
    <source>
        <dbReference type="ARBA" id="ARBA00022898"/>
    </source>
</evidence>
<keyword evidence="4" id="KW-0663">Pyridoxal phosphate</keyword>
<dbReference type="GO" id="GO:0016740">
    <property type="term" value="F:transferase activity"/>
    <property type="evidence" value="ECO:0007669"/>
    <property type="project" value="UniProtKB-KW"/>
</dbReference>
<keyword evidence="7" id="KW-1185">Reference proteome</keyword>
<sequence length="433" mass="46484">MSDEDRQGFDTDAVHAGQEPDPATGARATPIYQTTSYVFEDAEHAADLYALEAEGDVYSRISNPTVEVLEERLATLAGGTGAVATASGMAALDAATFVLASVGDNVVSSSAIYGGTRTYLEHTAGRRGIEARFVDPLDYEAYEEAIDEDTAYVHVETIGNPSLVTPDFEKLADVAHRNGAPLFVDNTFATPALCRPLELGADLVWHSTTKWLHGSGTTLGGVLVDGGNFDWTAERHPEIAGENPAYHGMVIDEEYPDAPVAAATRLRGTRTLGNMQKPFDAWQTLEGLETLHLRMERHASNAQRVAEYLADHEDVAWVNYPGLADHETHDNATEYLEGGYGGMLTFAPEGGFEAAKRVCEETELASFLANVGDAKTLIIHPASTTHAQLSEEAQRESGVHPDMLRVSVGIEDPADVVADLERAIERASAAGGE</sequence>
<dbReference type="PIRSF" id="PIRSF001434">
    <property type="entry name" value="CGS"/>
    <property type="match status" value="1"/>
</dbReference>
<dbReference type="GO" id="GO:1901605">
    <property type="term" value="P:alpha-amino acid metabolic process"/>
    <property type="evidence" value="ECO:0007669"/>
    <property type="project" value="UniProtKB-ARBA"/>
</dbReference>
<evidence type="ECO:0000256" key="5">
    <source>
        <dbReference type="SAM" id="MobiDB-lite"/>
    </source>
</evidence>
<gene>
    <name evidence="6" type="ORF">ACFQJ9_16880</name>
</gene>
<dbReference type="PANTHER" id="PTHR43797">
    <property type="entry name" value="HOMOCYSTEINE/CYSTEINE SYNTHASE"/>
    <property type="match status" value="1"/>
</dbReference>
<dbReference type="CDD" id="cd00614">
    <property type="entry name" value="CGS_like"/>
    <property type="match status" value="1"/>
</dbReference>
<dbReference type="InterPro" id="IPR015422">
    <property type="entry name" value="PyrdxlP-dep_Trfase_small"/>
</dbReference>
<dbReference type="Gene3D" id="3.90.1150.10">
    <property type="entry name" value="Aspartate Aminotransferase, domain 1"/>
    <property type="match status" value="1"/>
</dbReference>
<dbReference type="NCBIfam" id="TIGR01326">
    <property type="entry name" value="OAH_OAS_sulfhy"/>
    <property type="match status" value="1"/>
</dbReference>
<comment type="caution">
    <text evidence="6">The sequence shown here is derived from an EMBL/GenBank/DDBJ whole genome shotgun (WGS) entry which is preliminary data.</text>
</comment>
<dbReference type="PANTHER" id="PTHR43797:SF2">
    <property type="entry name" value="HOMOCYSTEINE_CYSTEINE SYNTHASE"/>
    <property type="match status" value="1"/>
</dbReference>
<evidence type="ECO:0000313" key="6">
    <source>
        <dbReference type="EMBL" id="MFC7201060.1"/>
    </source>
</evidence>
<dbReference type="GO" id="GO:0000096">
    <property type="term" value="P:sulfur amino acid metabolic process"/>
    <property type="evidence" value="ECO:0007669"/>
    <property type="project" value="UniProtKB-ARBA"/>
</dbReference>
<protein>
    <submittedName>
        <fullName evidence="6">O-acetylhomoserine aminocarboxypropyltransferase/cysteine synthase family protein</fullName>
    </submittedName>
</protein>
<evidence type="ECO:0000256" key="3">
    <source>
        <dbReference type="ARBA" id="ARBA00022679"/>
    </source>
</evidence>
<accession>A0ABD5Z784</accession>
<dbReference type="RefSeq" id="WP_279527819.1">
    <property type="nucleotide sequence ID" value="NZ_CP122312.1"/>
</dbReference>
<dbReference type="InterPro" id="IPR015424">
    <property type="entry name" value="PyrdxlP-dep_Trfase"/>
</dbReference>
<reference evidence="6 7" key="1">
    <citation type="journal article" date="2019" name="Int. J. Syst. Evol. Microbiol.">
        <title>The Global Catalogue of Microorganisms (GCM) 10K type strain sequencing project: providing services to taxonomists for standard genome sequencing and annotation.</title>
        <authorList>
            <consortium name="The Broad Institute Genomics Platform"/>
            <consortium name="The Broad Institute Genome Sequencing Center for Infectious Disease"/>
            <person name="Wu L."/>
            <person name="Ma J."/>
        </authorList>
    </citation>
    <scope>NUCLEOTIDE SEQUENCE [LARGE SCALE GENOMIC DNA]</scope>
    <source>
        <strain evidence="6 7">XZGYJ-43</strain>
    </source>
</reference>
<keyword evidence="3" id="KW-0808">Transferase</keyword>
<name>A0ABD5Z784_9EURY</name>
<dbReference type="Gene3D" id="3.40.640.10">
    <property type="entry name" value="Type I PLP-dependent aspartate aminotransferase-like (Major domain)"/>
    <property type="match status" value="1"/>
</dbReference>